<dbReference type="InterPro" id="IPR050971">
    <property type="entry name" value="Cadherin-domain_protein"/>
</dbReference>
<dbReference type="GO" id="GO:0005509">
    <property type="term" value="F:calcium ion binding"/>
    <property type="evidence" value="ECO:0007669"/>
    <property type="project" value="UniProtKB-UniRule"/>
</dbReference>
<dbReference type="GO" id="GO:0007156">
    <property type="term" value="P:homophilic cell adhesion via plasma membrane adhesion molecules"/>
    <property type="evidence" value="ECO:0007669"/>
    <property type="project" value="InterPro"/>
</dbReference>
<evidence type="ECO:0000256" key="8">
    <source>
        <dbReference type="PROSITE-ProRule" id="PRU00043"/>
    </source>
</evidence>
<evidence type="ECO:0000256" key="7">
    <source>
        <dbReference type="ARBA" id="ARBA00023136"/>
    </source>
</evidence>
<dbReference type="Gene3D" id="2.60.40.60">
    <property type="entry name" value="Cadherins"/>
    <property type="match status" value="1"/>
</dbReference>
<feature type="domain" description="Cadherin" evidence="9">
    <location>
        <begin position="11"/>
        <end position="71"/>
    </location>
</feature>
<sequence length="80" mass="8938">MVKNIAPRGGVTANDSDCGVNAKVNYTLGEEGVRLKEFQIKPETGDICIVAKLDYEKKKSYEFPVIASDRGEYQLEKKKL</sequence>
<keyword evidence="5" id="KW-0130">Cell adhesion</keyword>
<evidence type="ECO:0000256" key="4">
    <source>
        <dbReference type="ARBA" id="ARBA00022837"/>
    </source>
</evidence>
<evidence type="ECO:0000256" key="1">
    <source>
        <dbReference type="ARBA" id="ARBA00004370"/>
    </source>
</evidence>
<name>A0AAN8PUQ6_POLSC</name>
<evidence type="ECO:0000313" key="11">
    <source>
        <dbReference type="Proteomes" id="UP001372834"/>
    </source>
</evidence>
<dbReference type="PANTHER" id="PTHR24025">
    <property type="entry name" value="DESMOGLEIN FAMILY MEMBER"/>
    <property type="match status" value="1"/>
</dbReference>
<keyword evidence="2" id="KW-0812">Transmembrane</keyword>
<comment type="caution">
    <text evidence="10">The sequence shown here is derived from an EMBL/GenBank/DDBJ whole genome shotgun (WGS) entry which is preliminary data.</text>
</comment>
<keyword evidence="4 8" id="KW-0106">Calcium</keyword>
<evidence type="ECO:0000256" key="5">
    <source>
        <dbReference type="ARBA" id="ARBA00022889"/>
    </source>
</evidence>
<evidence type="ECO:0000259" key="9">
    <source>
        <dbReference type="PROSITE" id="PS50268"/>
    </source>
</evidence>
<dbReference type="InterPro" id="IPR015919">
    <property type="entry name" value="Cadherin-like_sf"/>
</dbReference>
<dbReference type="PANTHER" id="PTHR24025:SF23">
    <property type="entry name" value="NEURAL-CADHERIN"/>
    <property type="match status" value="1"/>
</dbReference>
<dbReference type="SMART" id="SM00112">
    <property type="entry name" value="CA"/>
    <property type="match status" value="1"/>
</dbReference>
<keyword evidence="6" id="KW-1133">Transmembrane helix</keyword>
<dbReference type="EMBL" id="JAWJWE010000039">
    <property type="protein sequence ID" value="KAK6621208.1"/>
    <property type="molecule type" value="Genomic_DNA"/>
</dbReference>
<evidence type="ECO:0000256" key="2">
    <source>
        <dbReference type="ARBA" id="ARBA00022692"/>
    </source>
</evidence>
<dbReference type="Proteomes" id="UP001372834">
    <property type="component" value="Unassembled WGS sequence"/>
</dbReference>
<proteinExistence type="predicted"/>
<evidence type="ECO:0000256" key="6">
    <source>
        <dbReference type="ARBA" id="ARBA00022989"/>
    </source>
</evidence>
<dbReference type="GO" id="GO:0016020">
    <property type="term" value="C:membrane"/>
    <property type="evidence" value="ECO:0007669"/>
    <property type="project" value="UniProtKB-SubCell"/>
</dbReference>
<evidence type="ECO:0000256" key="3">
    <source>
        <dbReference type="ARBA" id="ARBA00022737"/>
    </source>
</evidence>
<accession>A0AAN8PUQ6</accession>
<organism evidence="10 11">
    <name type="scientific">Polyplax serrata</name>
    <name type="common">Common mouse louse</name>
    <dbReference type="NCBI Taxonomy" id="468196"/>
    <lineage>
        <taxon>Eukaryota</taxon>
        <taxon>Metazoa</taxon>
        <taxon>Ecdysozoa</taxon>
        <taxon>Arthropoda</taxon>
        <taxon>Hexapoda</taxon>
        <taxon>Insecta</taxon>
        <taxon>Pterygota</taxon>
        <taxon>Neoptera</taxon>
        <taxon>Paraneoptera</taxon>
        <taxon>Psocodea</taxon>
        <taxon>Troctomorpha</taxon>
        <taxon>Phthiraptera</taxon>
        <taxon>Anoplura</taxon>
        <taxon>Polyplacidae</taxon>
        <taxon>Polyplax</taxon>
    </lineage>
</organism>
<dbReference type="PROSITE" id="PS50268">
    <property type="entry name" value="CADHERIN_2"/>
    <property type="match status" value="1"/>
</dbReference>
<gene>
    <name evidence="10" type="ORF">RUM43_011514</name>
</gene>
<dbReference type="InterPro" id="IPR002126">
    <property type="entry name" value="Cadherin-like_dom"/>
</dbReference>
<dbReference type="SUPFAM" id="SSF49313">
    <property type="entry name" value="Cadherin-like"/>
    <property type="match status" value="1"/>
</dbReference>
<keyword evidence="3" id="KW-0677">Repeat</keyword>
<dbReference type="AlphaFoldDB" id="A0AAN8PUQ6"/>
<protein>
    <recommendedName>
        <fullName evidence="9">Cadherin domain-containing protein</fullName>
    </recommendedName>
</protein>
<keyword evidence="7" id="KW-0472">Membrane</keyword>
<dbReference type="Pfam" id="PF00028">
    <property type="entry name" value="Cadherin"/>
    <property type="match status" value="1"/>
</dbReference>
<dbReference type="GO" id="GO:0005911">
    <property type="term" value="C:cell-cell junction"/>
    <property type="evidence" value="ECO:0007669"/>
    <property type="project" value="TreeGrafter"/>
</dbReference>
<reference evidence="10 11" key="1">
    <citation type="submission" date="2023-10" db="EMBL/GenBank/DDBJ databases">
        <title>Genomes of two closely related lineages of the louse Polyplax serrata with different host specificities.</title>
        <authorList>
            <person name="Martinu J."/>
            <person name="Tarabai H."/>
            <person name="Stefka J."/>
            <person name="Hypsa V."/>
        </authorList>
    </citation>
    <scope>NUCLEOTIDE SEQUENCE [LARGE SCALE GENOMIC DNA]</scope>
    <source>
        <strain evidence="10">HR10_N</strain>
    </source>
</reference>
<dbReference type="CDD" id="cd11304">
    <property type="entry name" value="Cadherin_repeat"/>
    <property type="match status" value="1"/>
</dbReference>
<comment type="subcellular location">
    <subcellularLocation>
        <location evidence="1">Membrane</location>
    </subcellularLocation>
</comment>
<evidence type="ECO:0000313" key="10">
    <source>
        <dbReference type="EMBL" id="KAK6621208.1"/>
    </source>
</evidence>